<proteinExistence type="predicted"/>
<dbReference type="EMBL" id="ML736819">
    <property type="protein sequence ID" value="KAE8400190.1"/>
    <property type="molecule type" value="Genomic_DNA"/>
</dbReference>
<dbReference type="OrthoDB" id="10386272at2759"/>
<keyword evidence="2" id="KW-1185">Reference proteome</keyword>
<evidence type="ECO:0000313" key="1">
    <source>
        <dbReference type="EMBL" id="KAE8400190.1"/>
    </source>
</evidence>
<dbReference type="RefSeq" id="XP_031937509.1">
    <property type="nucleotide sequence ID" value="XM_032083030.1"/>
</dbReference>
<evidence type="ECO:0000313" key="2">
    <source>
        <dbReference type="Proteomes" id="UP000325579"/>
    </source>
</evidence>
<name>A0A5N6HV10_9EURO</name>
<dbReference type="GeneID" id="43667721"/>
<organism evidence="1 2">
    <name type="scientific">Aspergillus pseudonomiae</name>
    <dbReference type="NCBI Taxonomy" id="1506151"/>
    <lineage>
        <taxon>Eukaryota</taxon>
        <taxon>Fungi</taxon>
        <taxon>Dikarya</taxon>
        <taxon>Ascomycota</taxon>
        <taxon>Pezizomycotina</taxon>
        <taxon>Eurotiomycetes</taxon>
        <taxon>Eurotiomycetidae</taxon>
        <taxon>Eurotiales</taxon>
        <taxon>Aspergillaceae</taxon>
        <taxon>Aspergillus</taxon>
        <taxon>Aspergillus subgen. Circumdati</taxon>
    </lineage>
</organism>
<accession>A0A5N7D197</accession>
<sequence length="107" mass="11939">MKLLSSLSIIFLASAPLAKAWTVAFYSSHNKCHGWQPGGAGDNGRPRSCEKLEDNWWSAEFKSHGEPYNIVFWKGKNCDGEYYTPGSAPHSCSDLEGMHSYAVLKRK</sequence>
<accession>A0A5N6HV10</accession>
<reference evidence="1 2" key="1">
    <citation type="submission" date="2019-04" db="EMBL/GenBank/DDBJ databases">
        <authorList>
            <consortium name="DOE Joint Genome Institute"/>
            <person name="Mondo S."/>
            <person name="Kjaerbolling I."/>
            <person name="Vesth T."/>
            <person name="Frisvad J.C."/>
            <person name="Nybo J.L."/>
            <person name="Theobald S."/>
            <person name="Kildgaard S."/>
            <person name="Isbrandt T."/>
            <person name="Kuo A."/>
            <person name="Sato A."/>
            <person name="Lyhne E.K."/>
            <person name="Kogle M.E."/>
            <person name="Wiebenga A."/>
            <person name="Kun R.S."/>
            <person name="Lubbers R.J."/>
            <person name="Makela M.R."/>
            <person name="Barry K."/>
            <person name="Chovatia M."/>
            <person name="Clum A."/>
            <person name="Daum C."/>
            <person name="Haridas S."/>
            <person name="He G."/>
            <person name="LaButti K."/>
            <person name="Lipzen A."/>
            <person name="Riley R."/>
            <person name="Salamov A."/>
            <person name="Simmons B.A."/>
            <person name="Magnuson J.K."/>
            <person name="Henrissat B."/>
            <person name="Mortensen U.H."/>
            <person name="Larsen T.O."/>
            <person name="Devries R.P."/>
            <person name="Grigoriev I.V."/>
            <person name="Machida M."/>
            <person name="Baker S.E."/>
            <person name="Andersen M.R."/>
            <person name="Cantor M.N."/>
            <person name="Hua S.X."/>
        </authorList>
    </citation>
    <scope>NUCLEOTIDE SEQUENCE [LARGE SCALE GENOMIC DNA]</scope>
    <source>
        <strain evidence="1 2">CBS 119388</strain>
    </source>
</reference>
<gene>
    <name evidence="1" type="ORF">BDV37DRAFT_258275</name>
</gene>
<dbReference type="Proteomes" id="UP000325579">
    <property type="component" value="Unassembled WGS sequence"/>
</dbReference>
<dbReference type="AlphaFoldDB" id="A0A5N6HV10"/>
<protein>
    <submittedName>
        <fullName evidence="1">Uncharacterized protein</fullName>
    </submittedName>
</protein>